<sequence>MAKFDGAFGDEMIDRKLSLPSFADKMEHAQRQAGTAAYHGLTPVYEFPTQATADDARKLLDSWGITTIVTRQAN</sequence>
<evidence type="ECO:0000313" key="1">
    <source>
        <dbReference type="EMBL" id="MBY8876852.1"/>
    </source>
</evidence>
<protein>
    <submittedName>
        <fullName evidence="1">Uncharacterized protein</fullName>
    </submittedName>
</protein>
<accession>A0ABS7Q150</accession>
<keyword evidence="2" id="KW-1185">Reference proteome</keyword>
<dbReference type="EMBL" id="JAINZZ010000003">
    <property type="protein sequence ID" value="MBY8876852.1"/>
    <property type="molecule type" value="Genomic_DNA"/>
</dbReference>
<dbReference type="Proteomes" id="UP000778578">
    <property type="component" value="Unassembled WGS sequence"/>
</dbReference>
<comment type="caution">
    <text evidence="1">The sequence shown here is derived from an EMBL/GenBank/DDBJ whole genome shotgun (WGS) entry which is preliminary data.</text>
</comment>
<dbReference type="RefSeq" id="WP_222960719.1">
    <property type="nucleotide sequence ID" value="NZ_JAINZZ010000003.1"/>
</dbReference>
<name>A0ABS7Q150_9ACTN</name>
<gene>
    <name evidence="1" type="ORF">K7862_04255</name>
</gene>
<reference evidence="1 2" key="1">
    <citation type="submission" date="2021-08" db="EMBL/GenBank/DDBJ databases">
        <title>WGS of actinomycetes from Thailand.</title>
        <authorList>
            <person name="Thawai C."/>
        </authorList>
    </citation>
    <scope>NUCLEOTIDE SEQUENCE [LARGE SCALE GENOMIC DNA]</scope>
    <source>
        <strain evidence="1 2">PLK6-54</strain>
    </source>
</reference>
<proteinExistence type="predicted"/>
<evidence type="ECO:0000313" key="2">
    <source>
        <dbReference type="Proteomes" id="UP000778578"/>
    </source>
</evidence>
<organism evidence="1 2">
    <name type="scientific">Actinacidiphila acidipaludis</name>
    <dbReference type="NCBI Taxonomy" id="2873382"/>
    <lineage>
        <taxon>Bacteria</taxon>
        <taxon>Bacillati</taxon>
        <taxon>Actinomycetota</taxon>
        <taxon>Actinomycetes</taxon>
        <taxon>Kitasatosporales</taxon>
        <taxon>Streptomycetaceae</taxon>
        <taxon>Actinacidiphila</taxon>
    </lineage>
</organism>